<sequence>MLSKVYLFFHLGMDPHNSKIDPSEFEATPSELRTLERELEEKTKKMEEMKRKIEGKKVCLEKKKDDGKFSKKGMEVFKGLCGKYKSLRKEYNETLEKQTRES</sequence>
<dbReference type="Proteomes" id="UP001652600">
    <property type="component" value="Chromosome 5"/>
</dbReference>
<gene>
    <name evidence="2" type="primary">LOC103491491</name>
</gene>
<accession>A0ABM3KTE7</accession>
<reference evidence="2" key="1">
    <citation type="submission" date="2025-08" db="UniProtKB">
        <authorList>
            <consortium name="RefSeq"/>
        </authorList>
    </citation>
    <scope>IDENTIFICATION</scope>
    <source>
        <tissue evidence="2">Stem</tissue>
    </source>
</reference>
<name>A0ABM3KTE7_CUCME</name>
<evidence type="ECO:0000313" key="1">
    <source>
        <dbReference type="Proteomes" id="UP001652600"/>
    </source>
</evidence>
<dbReference type="RefSeq" id="XP_050941058.1">
    <property type="nucleotide sequence ID" value="XM_051085101.1"/>
</dbReference>
<protein>
    <submittedName>
        <fullName evidence="2">Uncharacterized protein LOC103491491</fullName>
    </submittedName>
</protein>
<organism evidence="1 2">
    <name type="scientific">Cucumis melo</name>
    <name type="common">Muskmelon</name>
    <dbReference type="NCBI Taxonomy" id="3656"/>
    <lineage>
        <taxon>Eukaryota</taxon>
        <taxon>Viridiplantae</taxon>
        <taxon>Streptophyta</taxon>
        <taxon>Embryophyta</taxon>
        <taxon>Tracheophyta</taxon>
        <taxon>Spermatophyta</taxon>
        <taxon>Magnoliopsida</taxon>
        <taxon>eudicotyledons</taxon>
        <taxon>Gunneridae</taxon>
        <taxon>Pentapetalae</taxon>
        <taxon>rosids</taxon>
        <taxon>fabids</taxon>
        <taxon>Cucurbitales</taxon>
        <taxon>Cucurbitaceae</taxon>
        <taxon>Benincaseae</taxon>
        <taxon>Cucumis</taxon>
    </lineage>
</organism>
<dbReference type="GeneID" id="103491491"/>
<proteinExistence type="predicted"/>
<evidence type="ECO:0000313" key="2">
    <source>
        <dbReference type="RefSeq" id="XP_050941058.1"/>
    </source>
</evidence>
<keyword evidence="1" id="KW-1185">Reference proteome</keyword>